<dbReference type="EMBL" id="BPLR01017339">
    <property type="protein sequence ID" value="GIY90679.1"/>
    <property type="molecule type" value="Genomic_DNA"/>
</dbReference>
<proteinExistence type="predicted"/>
<gene>
    <name evidence="1" type="ORF">CEXT_638841</name>
</gene>
<accession>A0AAV4XA63</accession>
<dbReference type="Proteomes" id="UP001054945">
    <property type="component" value="Unassembled WGS sequence"/>
</dbReference>
<dbReference type="AlphaFoldDB" id="A0AAV4XA63"/>
<keyword evidence="2" id="KW-1185">Reference proteome</keyword>
<organism evidence="1 2">
    <name type="scientific">Caerostris extrusa</name>
    <name type="common">Bark spider</name>
    <name type="synonym">Caerostris bankana</name>
    <dbReference type="NCBI Taxonomy" id="172846"/>
    <lineage>
        <taxon>Eukaryota</taxon>
        <taxon>Metazoa</taxon>
        <taxon>Ecdysozoa</taxon>
        <taxon>Arthropoda</taxon>
        <taxon>Chelicerata</taxon>
        <taxon>Arachnida</taxon>
        <taxon>Araneae</taxon>
        <taxon>Araneomorphae</taxon>
        <taxon>Entelegynae</taxon>
        <taxon>Araneoidea</taxon>
        <taxon>Araneidae</taxon>
        <taxon>Caerostris</taxon>
    </lineage>
</organism>
<name>A0AAV4XA63_CAEEX</name>
<reference evidence="1 2" key="1">
    <citation type="submission" date="2021-06" db="EMBL/GenBank/DDBJ databases">
        <title>Caerostris extrusa draft genome.</title>
        <authorList>
            <person name="Kono N."/>
            <person name="Arakawa K."/>
        </authorList>
    </citation>
    <scope>NUCLEOTIDE SEQUENCE [LARGE SCALE GENOMIC DNA]</scope>
</reference>
<sequence length="101" mass="11801">MVIFSANLQRKDNFRTSAMEVPELIENICSNNTVGYSHLNIHFGELKSRDNWQDCRKWVLLSKEDLSAKLGEIDDNIHLPSELNFKEESIPNWSKRHPYTP</sequence>
<protein>
    <submittedName>
        <fullName evidence="1">Uncharacterized protein</fullName>
    </submittedName>
</protein>
<comment type="caution">
    <text evidence="1">The sequence shown here is derived from an EMBL/GenBank/DDBJ whole genome shotgun (WGS) entry which is preliminary data.</text>
</comment>
<evidence type="ECO:0000313" key="2">
    <source>
        <dbReference type="Proteomes" id="UP001054945"/>
    </source>
</evidence>
<evidence type="ECO:0000313" key="1">
    <source>
        <dbReference type="EMBL" id="GIY90679.1"/>
    </source>
</evidence>